<dbReference type="PROSITE" id="PS50879">
    <property type="entry name" value="RNASE_H_1"/>
    <property type="match status" value="1"/>
</dbReference>
<dbReference type="Gene3D" id="3.30.420.10">
    <property type="entry name" value="Ribonuclease H-like superfamily/Ribonuclease H"/>
    <property type="match status" value="1"/>
</dbReference>
<dbReference type="Proteomes" id="UP001311915">
    <property type="component" value="Unassembled WGS sequence"/>
</dbReference>
<dbReference type="InterPro" id="IPR002156">
    <property type="entry name" value="RNaseH_domain"/>
</dbReference>
<evidence type="ECO:0000313" key="2">
    <source>
        <dbReference type="EMBL" id="KAK4737032.1"/>
    </source>
</evidence>
<reference evidence="2 3" key="1">
    <citation type="submission" date="2023-10" db="EMBL/GenBank/DDBJ databases">
        <title>Genome-Wide Identification Analysis in wild type Solanum Pinnatisectum Reveals Some Genes Defensing Phytophthora Infestans.</title>
        <authorList>
            <person name="Sun C."/>
        </authorList>
    </citation>
    <scope>NUCLEOTIDE SEQUENCE [LARGE SCALE GENOMIC DNA]</scope>
    <source>
        <strain evidence="2">LQN</strain>
        <tissue evidence="2">Leaf</tissue>
    </source>
</reference>
<comment type="caution">
    <text evidence="2">The sequence shown here is derived from an EMBL/GenBank/DDBJ whole genome shotgun (WGS) entry which is preliminary data.</text>
</comment>
<organism evidence="2 3">
    <name type="scientific">Solanum pinnatisectum</name>
    <name type="common">tansyleaf nightshade</name>
    <dbReference type="NCBI Taxonomy" id="50273"/>
    <lineage>
        <taxon>Eukaryota</taxon>
        <taxon>Viridiplantae</taxon>
        <taxon>Streptophyta</taxon>
        <taxon>Embryophyta</taxon>
        <taxon>Tracheophyta</taxon>
        <taxon>Spermatophyta</taxon>
        <taxon>Magnoliopsida</taxon>
        <taxon>eudicotyledons</taxon>
        <taxon>Gunneridae</taxon>
        <taxon>Pentapetalae</taxon>
        <taxon>asterids</taxon>
        <taxon>lamiids</taxon>
        <taxon>Solanales</taxon>
        <taxon>Solanaceae</taxon>
        <taxon>Solanoideae</taxon>
        <taxon>Solaneae</taxon>
        <taxon>Solanum</taxon>
    </lineage>
</organism>
<proteinExistence type="predicted"/>
<accession>A0AAV9MG69</accession>
<dbReference type="InterPro" id="IPR053151">
    <property type="entry name" value="RNase_H-like"/>
</dbReference>
<dbReference type="GO" id="GO:0003676">
    <property type="term" value="F:nucleic acid binding"/>
    <property type="evidence" value="ECO:0007669"/>
    <property type="project" value="InterPro"/>
</dbReference>
<dbReference type="InterPro" id="IPR012337">
    <property type="entry name" value="RNaseH-like_sf"/>
</dbReference>
<dbReference type="AlphaFoldDB" id="A0AAV9MG69"/>
<dbReference type="GO" id="GO:0004523">
    <property type="term" value="F:RNA-DNA hybrid ribonuclease activity"/>
    <property type="evidence" value="ECO:0007669"/>
    <property type="project" value="InterPro"/>
</dbReference>
<dbReference type="PANTHER" id="PTHR47723:SF24">
    <property type="entry name" value="RNASE H TYPE-1 DOMAIN-CONTAINING PROTEIN"/>
    <property type="match status" value="1"/>
</dbReference>
<evidence type="ECO:0000313" key="3">
    <source>
        <dbReference type="Proteomes" id="UP001311915"/>
    </source>
</evidence>
<evidence type="ECO:0000259" key="1">
    <source>
        <dbReference type="PROSITE" id="PS50879"/>
    </source>
</evidence>
<name>A0AAV9MG69_9SOLN</name>
<dbReference type="Pfam" id="PF13456">
    <property type="entry name" value="RVT_3"/>
    <property type="match status" value="1"/>
</dbReference>
<dbReference type="SUPFAM" id="SSF53098">
    <property type="entry name" value="Ribonuclease H-like"/>
    <property type="match status" value="1"/>
</dbReference>
<feature type="domain" description="RNase H type-1" evidence="1">
    <location>
        <begin position="150"/>
        <end position="279"/>
    </location>
</feature>
<dbReference type="CDD" id="cd06222">
    <property type="entry name" value="RNase_H_like"/>
    <property type="match status" value="1"/>
</dbReference>
<dbReference type="PANTHER" id="PTHR47723">
    <property type="entry name" value="OS05G0353850 PROTEIN"/>
    <property type="match status" value="1"/>
</dbReference>
<keyword evidence="3" id="KW-1185">Reference proteome</keyword>
<gene>
    <name evidence="2" type="ORF">R3W88_000729</name>
</gene>
<dbReference type="InterPro" id="IPR036397">
    <property type="entry name" value="RNaseH_sf"/>
</dbReference>
<dbReference type="EMBL" id="JAWPEI010000001">
    <property type="protein sequence ID" value="KAK4737032.1"/>
    <property type="molecule type" value="Genomic_DNA"/>
</dbReference>
<sequence>MRVTDSVKCCICNTNAEETCDHLFIHCPTAYSVWKIFAEAAGIQGPMVQFRQVINLWWEVDCGGKRKPLIHVVPIFTIWQIWKRRNIVRNGVTMSTHTMFMEINNYLYLFTKIRYPWLRNLPNTWPSIVKILEEYTPLVCSRVVYWEHPPMGRFKCNTDGTSKGNPGPGSTAFCVRDEGGNLIFAEARNVEICTVVVAEVKALRAELKYCLENGLLPLIMETDSLIVKKVLDGVWEVPWSISVDIQCIERWMVNVEVEVVHTFREGNSLADFLANHVAHFAGTDVNQF</sequence>
<dbReference type="InterPro" id="IPR044730">
    <property type="entry name" value="RNase_H-like_dom_plant"/>
</dbReference>
<protein>
    <recommendedName>
        <fullName evidence="1">RNase H type-1 domain-containing protein</fullName>
    </recommendedName>
</protein>